<evidence type="ECO:0000259" key="2">
    <source>
        <dbReference type="PROSITE" id="PS50076"/>
    </source>
</evidence>
<dbReference type="GO" id="GO:0005737">
    <property type="term" value="C:cytoplasm"/>
    <property type="evidence" value="ECO:0007669"/>
    <property type="project" value="TreeGrafter"/>
</dbReference>
<feature type="domain" description="J" evidence="2">
    <location>
        <begin position="14"/>
        <end position="76"/>
    </location>
</feature>
<dbReference type="PANTHER" id="PTHR44144:SF1">
    <property type="entry name" value="DNAJ HOMOLOG SUBFAMILY C MEMBER 9"/>
    <property type="match status" value="1"/>
</dbReference>
<dbReference type="Pfam" id="PF00226">
    <property type="entry name" value="DnaJ"/>
    <property type="match status" value="1"/>
</dbReference>
<dbReference type="PROSITE" id="PS00636">
    <property type="entry name" value="DNAJ_1"/>
    <property type="match status" value="1"/>
</dbReference>
<feature type="compositionally biased region" description="Acidic residues" evidence="1">
    <location>
        <begin position="73"/>
        <end position="89"/>
    </location>
</feature>
<proteinExistence type="predicted"/>
<dbReference type="PROSITE" id="PS50076">
    <property type="entry name" value="DNAJ_2"/>
    <property type="match status" value="1"/>
</dbReference>
<evidence type="ECO:0000256" key="1">
    <source>
        <dbReference type="SAM" id="MobiDB-lite"/>
    </source>
</evidence>
<dbReference type="AlphaFoldDB" id="A0A1Z5JPQ2"/>
<dbReference type="GO" id="GO:0031072">
    <property type="term" value="F:heat shock protein binding"/>
    <property type="evidence" value="ECO:0007669"/>
    <property type="project" value="TreeGrafter"/>
</dbReference>
<comment type="caution">
    <text evidence="3">The sequence shown here is derived from an EMBL/GenBank/DDBJ whole genome shotgun (WGS) entry which is preliminary data.</text>
</comment>
<organism evidence="3 4">
    <name type="scientific">Fistulifera solaris</name>
    <name type="common">Oleaginous diatom</name>
    <dbReference type="NCBI Taxonomy" id="1519565"/>
    <lineage>
        <taxon>Eukaryota</taxon>
        <taxon>Sar</taxon>
        <taxon>Stramenopiles</taxon>
        <taxon>Ochrophyta</taxon>
        <taxon>Bacillariophyta</taxon>
        <taxon>Bacillariophyceae</taxon>
        <taxon>Bacillariophycidae</taxon>
        <taxon>Naviculales</taxon>
        <taxon>Naviculaceae</taxon>
        <taxon>Fistulifera</taxon>
    </lineage>
</organism>
<name>A0A1Z5JPQ2_FISSO</name>
<dbReference type="InterPro" id="IPR001623">
    <property type="entry name" value="DnaJ_domain"/>
</dbReference>
<dbReference type="Gene3D" id="1.10.287.110">
    <property type="entry name" value="DnaJ domain"/>
    <property type="match status" value="1"/>
</dbReference>
<dbReference type="InterPro" id="IPR052594">
    <property type="entry name" value="J_domain-containing_protein"/>
</dbReference>
<accession>A0A1Z5JPQ2</accession>
<sequence>MHPIEEAFGKGCSLYKDVLQCPKDASAAQLRKAYYRAALLYHPDKNPDGHKQFQAISMAYQILKDKDMRDAYDESGEIPDTPDDDDDMGTSDKGNPWKEYFDRIFGKVTTSDIDAFSAKYKCSDEEKKDVLQQFVQRQGDLLQMLEFVMLSSEKDAVRWVEDYLRPALEANEIPTEYQLTMEKTLEKVQKKLSKQKDSEEQEDDDDDDATESEDDLPPVLRKPKRTVKKGKPTQTKKKKNDDMTDLIAQIQNKRRGGNSLLQSIASRYGVDDQDPLNDEEFTKVQARVESKRKKK</sequence>
<dbReference type="InterPro" id="IPR056453">
    <property type="entry name" value="HTH_DNAJC9"/>
</dbReference>
<dbReference type="SUPFAM" id="SSF46565">
    <property type="entry name" value="Chaperone J-domain"/>
    <property type="match status" value="1"/>
</dbReference>
<dbReference type="Pfam" id="PF23302">
    <property type="entry name" value="HTH_DNAJC9"/>
    <property type="match status" value="1"/>
</dbReference>
<reference evidence="3 4" key="1">
    <citation type="journal article" date="2015" name="Plant Cell">
        <title>Oil accumulation by the oleaginous diatom Fistulifera solaris as revealed by the genome and transcriptome.</title>
        <authorList>
            <person name="Tanaka T."/>
            <person name="Maeda Y."/>
            <person name="Veluchamy A."/>
            <person name="Tanaka M."/>
            <person name="Abida H."/>
            <person name="Marechal E."/>
            <person name="Bowler C."/>
            <person name="Muto M."/>
            <person name="Sunaga Y."/>
            <person name="Tanaka M."/>
            <person name="Yoshino T."/>
            <person name="Taniguchi T."/>
            <person name="Fukuda Y."/>
            <person name="Nemoto M."/>
            <person name="Matsumoto M."/>
            <person name="Wong P.S."/>
            <person name="Aburatani S."/>
            <person name="Fujibuchi W."/>
        </authorList>
    </citation>
    <scope>NUCLEOTIDE SEQUENCE [LARGE SCALE GENOMIC DNA]</scope>
    <source>
        <strain evidence="3 4">JPCC DA0580</strain>
    </source>
</reference>
<dbReference type="CDD" id="cd06257">
    <property type="entry name" value="DnaJ"/>
    <property type="match status" value="1"/>
</dbReference>
<feature type="compositionally biased region" description="Acidic residues" evidence="1">
    <location>
        <begin position="199"/>
        <end position="216"/>
    </location>
</feature>
<gene>
    <name evidence="3" type="ORF">FisN_22Hh211</name>
</gene>
<evidence type="ECO:0000313" key="4">
    <source>
        <dbReference type="Proteomes" id="UP000198406"/>
    </source>
</evidence>
<dbReference type="OrthoDB" id="110024at2759"/>
<dbReference type="SMART" id="SM00271">
    <property type="entry name" value="DnaJ"/>
    <property type="match status" value="1"/>
</dbReference>
<dbReference type="PRINTS" id="PR00625">
    <property type="entry name" value="JDOMAIN"/>
</dbReference>
<dbReference type="InParanoid" id="A0A1Z5JPQ2"/>
<dbReference type="Proteomes" id="UP000198406">
    <property type="component" value="Unassembled WGS sequence"/>
</dbReference>
<keyword evidence="4" id="KW-1185">Reference proteome</keyword>
<dbReference type="EMBL" id="BDSP01000100">
    <property type="protein sequence ID" value="GAX15939.1"/>
    <property type="molecule type" value="Genomic_DNA"/>
</dbReference>
<protein>
    <submittedName>
        <fullName evidence="3">DnaJ homolog subfamily C member 9</fullName>
    </submittedName>
</protein>
<feature type="region of interest" description="Disordered" evidence="1">
    <location>
        <begin position="190"/>
        <end position="244"/>
    </location>
</feature>
<dbReference type="PANTHER" id="PTHR44144">
    <property type="entry name" value="DNAJ HOMOLOG SUBFAMILY C MEMBER 9"/>
    <property type="match status" value="1"/>
</dbReference>
<evidence type="ECO:0000313" key="3">
    <source>
        <dbReference type="EMBL" id="GAX15939.1"/>
    </source>
</evidence>
<dbReference type="InterPro" id="IPR036869">
    <property type="entry name" value="J_dom_sf"/>
</dbReference>
<feature type="compositionally biased region" description="Basic residues" evidence="1">
    <location>
        <begin position="221"/>
        <end position="238"/>
    </location>
</feature>
<dbReference type="GO" id="GO:0005634">
    <property type="term" value="C:nucleus"/>
    <property type="evidence" value="ECO:0007669"/>
    <property type="project" value="TreeGrafter"/>
</dbReference>
<feature type="region of interest" description="Disordered" evidence="1">
    <location>
        <begin position="72"/>
        <end position="93"/>
    </location>
</feature>
<dbReference type="InterPro" id="IPR018253">
    <property type="entry name" value="DnaJ_domain_CS"/>
</dbReference>